<dbReference type="Proteomes" id="UP000186594">
    <property type="component" value="Unassembled WGS sequence"/>
</dbReference>
<evidence type="ECO:0000256" key="1">
    <source>
        <dbReference type="SAM" id="MobiDB-lite"/>
    </source>
</evidence>
<feature type="region of interest" description="Disordered" evidence="1">
    <location>
        <begin position="102"/>
        <end position="153"/>
    </location>
</feature>
<gene>
    <name evidence="2" type="ORF">NEOLI_002371</name>
</gene>
<organism evidence="2 3">
    <name type="scientific">Neolecta irregularis (strain DAH-3)</name>
    <dbReference type="NCBI Taxonomy" id="1198029"/>
    <lineage>
        <taxon>Eukaryota</taxon>
        <taxon>Fungi</taxon>
        <taxon>Dikarya</taxon>
        <taxon>Ascomycota</taxon>
        <taxon>Taphrinomycotina</taxon>
        <taxon>Neolectales</taxon>
        <taxon>Neolectaceae</taxon>
        <taxon>Neolecta</taxon>
    </lineage>
</organism>
<protein>
    <submittedName>
        <fullName evidence="2">Uncharacterized protein</fullName>
    </submittedName>
</protein>
<accession>A0A1U7LPE6</accession>
<keyword evidence="3" id="KW-1185">Reference proteome</keyword>
<name>A0A1U7LPE6_NEOID</name>
<proteinExistence type="predicted"/>
<evidence type="ECO:0000313" key="2">
    <source>
        <dbReference type="EMBL" id="OLL24509.1"/>
    </source>
</evidence>
<reference evidence="2 3" key="1">
    <citation type="submission" date="2016-04" db="EMBL/GenBank/DDBJ databases">
        <title>Evolutionary innovation and constraint leading to complex multicellularity in the Ascomycota.</title>
        <authorList>
            <person name="Cisse O."/>
            <person name="Nguyen A."/>
            <person name="Hewitt D.A."/>
            <person name="Jedd G."/>
            <person name="Stajich J.E."/>
        </authorList>
    </citation>
    <scope>NUCLEOTIDE SEQUENCE [LARGE SCALE GENOMIC DNA]</scope>
    <source>
        <strain evidence="2 3">DAH-3</strain>
    </source>
</reference>
<dbReference type="EMBL" id="LXFE01000755">
    <property type="protein sequence ID" value="OLL24509.1"/>
    <property type="molecule type" value="Genomic_DNA"/>
</dbReference>
<comment type="caution">
    <text evidence="2">The sequence shown here is derived from an EMBL/GenBank/DDBJ whole genome shotgun (WGS) entry which is preliminary data.</text>
</comment>
<sequence length="153" mass="16438">MSIGFADSTETPSPGQATSTLYFLPDDVVPLGSSTDTVGGGSHSKIDESSLQWDLAVQYHLSEMGYIKIPLPPHFLQDNPVSDIRGTPFAIDEVDWDDILKAPDQSPSTLDSLPKDLVHHGSSAETVGGGSHSEIDELLSQWDPDGSTETYSH</sequence>
<evidence type="ECO:0000313" key="3">
    <source>
        <dbReference type="Proteomes" id="UP000186594"/>
    </source>
</evidence>
<dbReference type="AlphaFoldDB" id="A0A1U7LPE6"/>